<feature type="transmembrane region" description="Helical" evidence="6">
    <location>
        <begin position="206"/>
        <end position="224"/>
    </location>
</feature>
<evidence type="ECO:0000256" key="4">
    <source>
        <dbReference type="ARBA" id="ARBA00022989"/>
    </source>
</evidence>
<feature type="transmembrane region" description="Helical" evidence="6">
    <location>
        <begin position="110"/>
        <end position="129"/>
    </location>
</feature>
<evidence type="ECO:0000313" key="8">
    <source>
        <dbReference type="Proteomes" id="UP000034952"/>
    </source>
</evidence>
<dbReference type="PANTHER" id="PTHR22926">
    <property type="entry name" value="PHOSPHO-N-ACETYLMURAMOYL-PENTAPEPTIDE-TRANSFERASE"/>
    <property type="match status" value="1"/>
</dbReference>
<dbReference type="Pfam" id="PF00953">
    <property type="entry name" value="Glycos_transf_4"/>
    <property type="match status" value="1"/>
</dbReference>
<feature type="transmembrane region" description="Helical" evidence="6">
    <location>
        <begin position="6"/>
        <end position="30"/>
    </location>
</feature>
<gene>
    <name evidence="7" type="ORF">UR64_C0005G0032</name>
</gene>
<dbReference type="GO" id="GO:0044038">
    <property type="term" value="P:cell wall macromolecule biosynthetic process"/>
    <property type="evidence" value="ECO:0007669"/>
    <property type="project" value="TreeGrafter"/>
</dbReference>
<feature type="transmembrane region" description="Helical" evidence="6">
    <location>
        <begin position="230"/>
        <end position="247"/>
    </location>
</feature>
<feature type="transmembrane region" description="Helical" evidence="6">
    <location>
        <begin position="70"/>
        <end position="90"/>
    </location>
</feature>
<keyword evidence="2 7" id="KW-0808">Transferase</keyword>
<evidence type="ECO:0000256" key="5">
    <source>
        <dbReference type="ARBA" id="ARBA00023136"/>
    </source>
</evidence>
<feature type="transmembrane region" description="Helical" evidence="6">
    <location>
        <begin position="141"/>
        <end position="161"/>
    </location>
</feature>
<accession>A0A0G0DU69</accession>
<evidence type="ECO:0000313" key="7">
    <source>
        <dbReference type="EMBL" id="KKP66570.1"/>
    </source>
</evidence>
<dbReference type="Proteomes" id="UP000034952">
    <property type="component" value="Unassembled WGS sequence"/>
</dbReference>
<comment type="subcellular location">
    <subcellularLocation>
        <location evidence="1">Membrane</location>
        <topology evidence="1">Multi-pass membrane protein</topology>
    </subcellularLocation>
</comment>
<organism evidence="7 8">
    <name type="scientific">Candidatus Nomurabacteria bacterium GW2011_GWE1_35_16</name>
    <dbReference type="NCBI Taxonomy" id="1618761"/>
    <lineage>
        <taxon>Bacteria</taxon>
        <taxon>Candidatus Nomuraibacteriota</taxon>
    </lineage>
</organism>
<keyword evidence="3 6" id="KW-0812">Transmembrane</keyword>
<dbReference type="AlphaFoldDB" id="A0A0G0DU69"/>
<dbReference type="GO" id="GO:0005886">
    <property type="term" value="C:plasma membrane"/>
    <property type="evidence" value="ECO:0007669"/>
    <property type="project" value="TreeGrafter"/>
</dbReference>
<feature type="transmembrane region" description="Helical" evidence="6">
    <location>
        <begin position="173"/>
        <end position="194"/>
    </location>
</feature>
<name>A0A0G0DU69_9BACT</name>
<keyword evidence="5 6" id="KW-0472">Membrane</keyword>
<keyword evidence="4 6" id="KW-1133">Transmembrane helix</keyword>
<proteinExistence type="predicted"/>
<evidence type="ECO:0000256" key="3">
    <source>
        <dbReference type="ARBA" id="ARBA00022692"/>
    </source>
</evidence>
<evidence type="ECO:0000256" key="6">
    <source>
        <dbReference type="SAM" id="Phobius"/>
    </source>
</evidence>
<sequence>MTNAIKIFLPAVISFIVGILLTPIATHYFYKYRMWRRISRNNNLPEKEVPGFAKIHDCNAEISTPRTGGMIIWISVILTLAIISLIDYLFVADTTNKMYFISRSQTLLPFFTLIVASLIGLGDDFLQIFGRGKWTTDPIVLRYIKIGIILLLGLIISFWFYFKLGYTELYIPWYGFINLGYFFIPFFLLIMVSLWSSSVIDGVDGLSGGVLASIFTAYTLIAFFNGQTDLATFCAVITGSTLAFLWFNIPPARFYMGETGMIGLTVTLAVIAFLTDTVLLLPIIAFPLFITSLSDVIQIGSRKLRNGKKVFLFAPLHHHFEALGWPKYKVTMRYWIVGIITAILGVIISLIS</sequence>
<feature type="transmembrane region" description="Helical" evidence="6">
    <location>
        <begin position="334"/>
        <end position="351"/>
    </location>
</feature>
<evidence type="ECO:0000256" key="1">
    <source>
        <dbReference type="ARBA" id="ARBA00004141"/>
    </source>
</evidence>
<dbReference type="GO" id="GO:0071555">
    <property type="term" value="P:cell wall organization"/>
    <property type="evidence" value="ECO:0007669"/>
    <property type="project" value="TreeGrafter"/>
</dbReference>
<comment type="caution">
    <text evidence="7">The sequence shown here is derived from an EMBL/GenBank/DDBJ whole genome shotgun (WGS) entry which is preliminary data.</text>
</comment>
<evidence type="ECO:0000256" key="2">
    <source>
        <dbReference type="ARBA" id="ARBA00022679"/>
    </source>
</evidence>
<dbReference type="PANTHER" id="PTHR22926:SF5">
    <property type="entry name" value="PHOSPHO-N-ACETYLMURAMOYL-PENTAPEPTIDE-TRANSFERASE HOMOLOG"/>
    <property type="match status" value="1"/>
</dbReference>
<dbReference type="InterPro" id="IPR000715">
    <property type="entry name" value="Glycosyl_transferase_4"/>
</dbReference>
<dbReference type="GO" id="GO:0016780">
    <property type="term" value="F:phosphotransferase activity, for other substituted phosphate groups"/>
    <property type="evidence" value="ECO:0007669"/>
    <property type="project" value="InterPro"/>
</dbReference>
<dbReference type="EMBL" id="LBPY01000005">
    <property type="protein sequence ID" value="KKP66570.1"/>
    <property type="molecule type" value="Genomic_DNA"/>
</dbReference>
<reference evidence="7 8" key="1">
    <citation type="journal article" date="2015" name="Nature">
        <title>rRNA introns, odd ribosomes, and small enigmatic genomes across a large radiation of phyla.</title>
        <authorList>
            <person name="Brown C.T."/>
            <person name="Hug L.A."/>
            <person name="Thomas B.C."/>
            <person name="Sharon I."/>
            <person name="Castelle C.J."/>
            <person name="Singh A."/>
            <person name="Wilkins M.J."/>
            <person name="Williams K.H."/>
            <person name="Banfield J.F."/>
        </authorList>
    </citation>
    <scope>NUCLEOTIDE SEQUENCE [LARGE SCALE GENOMIC DNA]</scope>
</reference>
<protein>
    <submittedName>
        <fullName evidence="7">Phospho-N-acetylmuramoyl-pentapeptide-transferase</fullName>
    </submittedName>
</protein>